<sequence length="140" mass="16340">MKFIAFTLFDYIYLFVWKLPISGITVIYRNIKELLQVISFFIRTNGFLLKLILKGYLYGSKDIDILHLKDLSLINLFAPKLSLNQEDHASAFDKIQHLIAPKESLDDHGKGWGIHLFPHLFHQKGHRLFGLRSNDDKKED</sequence>
<proteinExistence type="predicted"/>
<protein>
    <submittedName>
        <fullName evidence="1">Uncharacterized protein</fullName>
    </submittedName>
</protein>
<accession>A0A2W1B6Y9</accession>
<evidence type="ECO:0000313" key="1">
    <source>
        <dbReference type="EMBL" id="PZC71749.1"/>
    </source>
</evidence>
<keyword evidence="2" id="KW-1185">Reference proteome</keyword>
<gene>
    <name evidence="1" type="primary">HaOG212577</name>
    <name evidence="1" type="ORF">B5X24_HaOG212577</name>
</gene>
<dbReference type="EMBL" id="KZ150261">
    <property type="protein sequence ID" value="PZC71749.1"/>
    <property type="molecule type" value="Genomic_DNA"/>
</dbReference>
<evidence type="ECO:0000313" key="2">
    <source>
        <dbReference type="Proteomes" id="UP000249218"/>
    </source>
</evidence>
<dbReference type="AlphaFoldDB" id="A0A2W1B6Y9"/>
<name>A0A2W1B6Y9_HELAM</name>
<dbReference type="Proteomes" id="UP000249218">
    <property type="component" value="Unassembled WGS sequence"/>
</dbReference>
<organism evidence="1 2">
    <name type="scientific">Helicoverpa armigera</name>
    <name type="common">Cotton bollworm</name>
    <name type="synonym">Heliothis armigera</name>
    <dbReference type="NCBI Taxonomy" id="29058"/>
    <lineage>
        <taxon>Eukaryota</taxon>
        <taxon>Metazoa</taxon>
        <taxon>Ecdysozoa</taxon>
        <taxon>Arthropoda</taxon>
        <taxon>Hexapoda</taxon>
        <taxon>Insecta</taxon>
        <taxon>Pterygota</taxon>
        <taxon>Neoptera</taxon>
        <taxon>Endopterygota</taxon>
        <taxon>Lepidoptera</taxon>
        <taxon>Glossata</taxon>
        <taxon>Ditrysia</taxon>
        <taxon>Noctuoidea</taxon>
        <taxon>Noctuidae</taxon>
        <taxon>Heliothinae</taxon>
        <taxon>Helicoverpa</taxon>
    </lineage>
</organism>
<reference evidence="1 2" key="1">
    <citation type="journal article" date="2017" name="BMC Biol.">
        <title>Genomic innovations, transcriptional plasticity and gene loss underlying the evolution and divergence of two highly polyphagous and invasive Helicoverpa pest species.</title>
        <authorList>
            <person name="Pearce S.L."/>
            <person name="Clarke D.F."/>
            <person name="East P.D."/>
            <person name="Elfekih S."/>
            <person name="Gordon K.H."/>
            <person name="Jermiin L.S."/>
            <person name="McGaughran A."/>
            <person name="Oakeshott J.G."/>
            <person name="Papanikolaou A."/>
            <person name="Perera O.P."/>
            <person name="Rane R.V."/>
            <person name="Richards S."/>
            <person name="Tay W.T."/>
            <person name="Walsh T.K."/>
            <person name="Anderson A."/>
            <person name="Anderson C.J."/>
            <person name="Asgari S."/>
            <person name="Board P.G."/>
            <person name="Bretschneider A."/>
            <person name="Campbell P.M."/>
            <person name="Chertemps T."/>
            <person name="Christeller J.T."/>
            <person name="Coppin C.W."/>
            <person name="Downes S.J."/>
            <person name="Duan G."/>
            <person name="Farnsworth C.A."/>
            <person name="Good R.T."/>
            <person name="Han L.B."/>
            <person name="Han Y.C."/>
            <person name="Hatje K."/>
            <person name="Horne I."/>
            <person name="Huang Y.P."/>
            <person name="Hughes D.S."/>
            <person name="Jacquin-Joly E."/>
            <person name="James W."/>
            <person name="Jhangiani S."/>
            <person name="Kollmar M."/>
            <person name="Kuwar S.S."/>
            <person name="Li S."/>
            <person name="Liu N.Y."/>
            <person name="Maibeche M.T."/>
            <person name="Miller J.R."/>
            <person name="Montagne N."/>
            <person name="Perry T."/>
            <person name="Qu J."/>
            <person name="Song S.V."/>
            <person name="Sutton G.G."/>
            <person name="Vogel H."/>
            <person name="Walenz B.P."/>
            <person name="Xu W."/>
            <person name="Zhang H.J."/>
            <person name="Zou Z."/>
            <person name="Batterham P."/>
            <person name="Edwards O.R."/>
            <person name="Feyereisen R."/>
            <person name="Gibbs R.A."/>
            <person name="Heckel D.G."/>
            <person name="McGrath A."/>
            <person name="Robin C."/>
            <person name="Scherer S.E."/>
            <person name="Worley K.C."/>
            <person name="Wu Y.D."/>
        </authorList>
    </citation>
    <scope>NUCLEOTIDE SEQUENCE [LARGE SCALE GENOMIC DNA]</scope>
    <source>
        <strain evidence="1">Harm_GR_Male_#8</strain>
        <tissue evidence="1">Whole organism</tissue>
    </source>
</reference>